<evidence type="ECO:0000256" key="5">
    <source>
        <dbReference type="ARBA" id="ARBA00022741"/>
    </source>
</evidence>
<keyword evidence="9" id="KW-0812">Transmembrane</keyword>
<dbReference type="CDD" id="cd16917">
    <property type="entry name" value="HATPase_UhpB-NarQ-NarX-like"/>
    <property type="match status" value="1"/>
</dbReference>
<keyword evidence="12" id="KW-1185">Reference proteome</keyword>
<evidence type="ECO:0000259" key="10">
    <source>
        <dbReference type="SMART" id="SM00387"/>
    </source>
</evidence>
<keyword evidence="3" id="KW-0597">Phosphoprotein</keyword>
<name>A0A7R7DT35_9ACTN</name>
<dbReference type="GO" id="GO:0016020">
    <property type="term" value="C:membrane"/>
    <property type="evidence" value="ECO:0007669"/>
    <property type="project" value="InterPro"/>
</dbReference>
<dbReference type="PANTHER" id="PTHR24421">
    <property type="entry name" value="NITRATE/NITRITE SENSOR PROTEIN NARX-RELATED"/>
    <property type="match status" value="1"/>
</dbReference>
<sequence>MPEVIVDTGGWRWLAVDSAAALLVAAACGYAAVESGAGGGHLALALVVGLPVAARRIWPLPMAGAALAAGLLALDLGAISTVATPAPYAAVAATQYLVGARSGSRVSVVAIVLSVVAAVLVSGRTPGSAVLVAALVCGPWAAGRYLRHRRDRARRASAELAEQAVAEDRLRIARDMHDVIAHNLSLIAVKSSVARHVAAIRPQESQDALAVIETTSREALTELRRVLGLLRAGADTMAPAGTEDDLRDLAERARQAGVEIAVVLRRPDLPPDGVRRTVYRIVQEALTNVVRHAGPTRCRLVVAAEPAGVTVEVCDEGPAGAPPAAAVPGAGHGLRGMRERVAAYHGSLVTEARAGGGFRVAARLPYPAVGEDGRP</sequence>
<dbReference type="AlphaFoldDB" id="A0A7R7DT35"/>
<evidence type="ECO:0000313" key="11">
    <source>
        <dbReference type="EMBL" id="BCJ37317.1"/>
    </source>
</evidence>
<dbReference type="Pfam" id="PF07730">
    <property type="entry name" value="HisKA_3"/>
    <property type="match status" value="1"/>
</dbReference>
<evidence type="ECO:0000256" key="8">
    <source>
        <dbReference type="ARBA" id="ARBA00023012"/>
    </source>
</evidence>
<evidence type="ECO:0000256" key="7">
    <source>
        <dbReference type="ARBA" id="ARBA00022840"/>
    </source>
</evidence>
<protein>
    <recommendedName>
        <fullName evidence="2">histidine kinase</fullName>
        <ecNumber evidence="2">2.7.13.3</ecNumber>
    </recommendedName>
</protein>
<keyword evidence="5" id="KW-0547">Nucleotide-binding</keyword>
<dbReference type="GO" id="GO:0005524">
    <property type="term" value="F:ATP binding"/>
    <property type="evidence" value="ECO:0007669"/>
    <property type="project" value="UniProtKB-KW"/>
</dbReference>
<feature type="transmembrane region" description="Helical" evidence="9">
    <location>
        <begin position="103"/>
        <end position="121"/>
    </location>
</feature>
<feature type="transmembrane region" description="Helical" evidence="9">
    <location>
        <begin position="64"/>
        <end position="91"/>
    </location>
</feature>
<dbReference type="PANTHER" id="PTHR24421:SF10">
    <property type="entry name" value="NITRATE_NITRITE SENSOR PROTEIN NARQ"/>
    <property type="match status" value="1"/>
</dbReference>
<dbReference type="InterPro" id="IPR003594">
    <property type="entry name" value="HATPase_dom"/>
</dbReference>
<feature type="transmembrane region" description="Helical" evidence="9">
    <location>
        <begin position="12"/>
        <end position="33"/>
    </location>
</feature>
<evidence type="ECO:0000256" key="9">
    <source>
        <dbReference type="SAM" id="Phobius"/>
    </source>
</evidence>
<dbReference type="EC" id="2.7.13.3" evidence="2"/>
<proteinExistence type="predicted"/>
<keyword evidence="8" id="KW-0902">Two-component regulatory system</keyword>
<dbReference type="Pfam" id="PF02518">
    <property type="entry name" value="HATPase_c"/>
    <property type="match status" value="1"/>
</dbReference>
<dbReference type="InterPro" id="IPR011712">
    <property type="entry name" value="Sig_transdc_His_kin_sub3_dim/P"/>
</dbReference>
<dbReference type="InterPro" id="IPR055558">
    <property type="entry name" value="DUF7134"/>
</dbReference>
<feature type="transmembrane region" description="Helical" evidence="9">
    <location>
        <begin position="40"/>
        <end position="58"/>
    </location>
</feature>
<reference evidence="11 12" key="1">
    <citation type="submission" date="2020-08" db="EMBL/GenBank/DDBJ databases">
        <title>Whole genome shotgun sequence of Actinocatenispora thailandica NBRC 105041.</title>
        <authorList>
            <person name="Komaki H."/>
            <person name="Tamura T."/>
        </authorList>
    </citation>
    <scope>NUCLEOTIDE SEQUENCE [LARGE SCALE GENOMIC DNA]</scope>
    <source>
        <strain evidence="11 12">NBRC 105041</strain>
    </source>
</reference>
<feature type="transmembrane region" description="Helical" evidence="9">
    <location>
        <begin position="127"/>
        <end position="146"/>
    </location>
</feature>
<dbReference type="Proteomes" id="UP000611640">
    <property type="component" value="Chromosome"/>
</dbReference>
<dbReference type="KEGG" id="atl:Athai_48200"/>
<dbReference type="Pfam" id="PF23539">
    <property type="entry name" value="DUF7134"/>
    <property type="match status" value="1"/>
</dbReference>
<gene>
    <name evidence="11" type="ORF">Athai_48200</name>
</gene>
<dbReference type="GO" id="GO:0000155">
    <property type="term" value="F:phosphorelay sensor kinase activity"/>
    <property type="evidence" value="ECO:0007669"/>
    <property type="project" value="InterPro"/>
</dbReference>
<evidence type="ECO:0000256" key="4">
    <source>
        <dbReference type="ARBA" id="ARBA00022679"/>
    </source>
</evidence>
<evidence type="ECO:0000256" key="2">
    <source>
        <dbReference type="ARBA" id="ARBA00012438"/>
    </source>
</evidence>
<dbReference type="EMBL" id="AP023355">
    <property type="protein sequence ID" value="BCJ37317.1"/>
    <property type="molecule type" value="Genomic_DNA"/>
</dbReference>
<feature type="domain" description="Histidine kinase/HSP90-like ATPase" evidence="10">
    <location>
        <begin position="273"/>
        <end position="368"/>
    </location>
</feature>
<evidence type="ECO:0000313" key="12">
    <source>
        <dbReference type="Proteomes" id="UP000611640"/>
    </source>
</evidence>
<organism evidence="11 12">
    <name type="scientific">Actinocatenispora thailandica</name>
    <dbReference type="NCBI Taxonomy" id="227318"/>
    <lineage>
        <taxon>Bacteria</taxon>
        <taxon>Bacillati</taxon>
        <taxon>Actinomycetota</taxon>
        <taxon>Actinomycetes</taxon>
        <taxon>Micromonosporales</taxon>
        <taxon>Micromonosporaceae</taxon>
        <taxon>Actinocatenispora</taxon>
    </lineage>
</organism>
<keyword evidence="6" id="KW-0418">Kinase</keyword>
<comment type="catalytic activity">
    <reaction evidence="1">
        <text>ATP + protein L-histidine = ADP + protein N-phospho-L-histidine.</text>
        <dbReference type="EC" id="2.7.13.3"/>
    </reaction>
</comment>
<dbReference type="Gene3D" id="3.30.565.10">
    <property type="entry name" value="Histidine kinase-like ATPase, C-terminal domain"/>
    <property type="match status" value="1"/>
</dbReference>
<evidence type="ECO:0000256" key="1">
    <source>
        <dbReference type="ARBA" id="ARBA00000085"/>
    </source>
</evidence>
<evidence type="ECO:0000256" key="6">
    <source>
        <dbReference type="ARBA" id="ARBA00022777"/>
    </source>
</evidence>
<dbReference type="InterPro" id="IPR050482">
    <property type="entry name" value="Sensor_HK_TwoCompSys"/>
</dbReference>
<dbReference type="SMART" id="SM00387">
    <property type="entry name" value="HATPase_c"/>
    <property type="match status" value="1"/>
</dbReference>
<dbReference type="GO" id="GO:0046983">
    <property type="term" value="F:protein dimerization activity"/>
    <property type="evidence" value="ECO:0007669"/>
    <property type="project" value="InterPro"/>
</dbReference>
<keyword evidence="9" id="KW-0472">Membrane</keyword>
<keyword evidence="7" id="KW-0067">ATP-binding</keyword>
<dbReference type="Gene3D" id="1.20.5.1930">
    <property type="match status" value="1"/>
</dbReference>
<dbReference type="SUPFAM" id="SSF55874">
    <property type="entry name" value="ATPase domain of HSP90 chaperone/DNA topoisomerase II/histidine kinase"/>
    <property type="match status" value="1"/>
</dbReference>
<keyword evidence="4" id="KW-0808">Transferase</keyword>
<dbReference type="InterPro" id="IPR036890">
    <property type="entry name" value="HATPase_C_sf"/>
</dbReference>
<evidence type="ECO:0000256" key="3">
    <source>
        <dbReference type="ARBA" id="ARBA00022553"/>
    </source>
</evidence>
<accession>A0A7R7DT35</accession>
<keyword evidence="9" id="KW-1133">Transmembrane helix</keyword>